<feature type="region of interest" description="Disordered" evidence="8">
    <location>
        <begin position="1"/>
        <end position="22"/>
    </location>
</feature>
<evidence type="ECO:0000256" key="4">
    <source>
        <dbReference type="ARBA" id="ARBA00023155"/>
    </source>
</evidence>
<evidence type="ECO:0000313" key="11">
    <source>
        <dbReference type="Proteomes" id="UP000316079"/>
    </source>
</evidence>
<feature type="DNA-binding region" description="Homeobox" evidence="6">
    <location>
        <begin position="108"/>
        <end position="167"/>
    </location>
</feature>
<dbReference type="GO" id="GO:1990837">
    <property type="term" value="F:sequence-specific double-stranded DNA binding"/>
    <property type="evidence" value="ECO:0007669"/>
    <property type="project" value="TreeGrafter"/>
</dbReference>
<evidence type="ECO:0000256" key="3">
    <source>
        <dbReference type="ARBA" id="ARBA00023125"/>
    </source>
</evidence>
<dbReference type="InterPro" id="IPR000047">
    <property type="entry name" value="HTH_motif"/>
</dbReference>
<proteinExistence type="predicted"/>
<protein>
    <recommendedName>
        <fullName evidence="9">Homeobox domain-containing protein</fullName>
    </recommendedName>
</protein>
<dbReference type="AlphaFoldDB" id="A0A553NLC8"/>
<dbReference type="SMART" id="SM00389">
    <property type="entry name" value="HOX"/>
    <property type="match status" value="1"/>
</dbReference>
<evidence type="ECO:0000313" key="10">
    <source>
        <dbReference type="EMBL" id="TRY66229.1"/>
    </source>
</evidence>
<dbReference type="STRING" id="623744.A0A553NLC8"/>
<dbReference type="GO" id="GO:0000981">
    <property type="term" value="F:DNA-binding transcription factor activity, RNA polymerase II-specific"/>
    <property type="evidence" value="ECO:0007669"/>
    <property type="project" value="InterPro"/>
</dbReference>
<keyword evidence="2" id="KW-0217">Developmental protein</keyword>
<evidence type="ECO:0000256" key="7">
    <source>
        <dbReference type="RuleBase" id="RU000682"/>
    </source>
</evidence>
<dbReference type="PRINTS" id="PR00031">
    <property type="entry name" value="HTHREPRESSR"/>
</dbReference>
<keyword evidence="4 6" id="KW-0371">Homeobox</keyword>
<comment type="caution">
    <text evidence="10">The sequence shown here is derived from an EMBL/GenBank/DDBJ whole genome shotgun (WGS) entry which is preliminary data.</text>
</comment>
<organism evidence="10 11">
    <name type="scientific">Danionella cerebrum</name>
    <dbReference type="NCBI Taxonomy" id="2873325"/>
    <lineage>
        <taxon>Eukaryota</taxon>
        <taxon>Metazoa</taxon>
        <taxon>Chordata</taxon>
        <taxon>Craniata</taxon>
        <taxon>Vertebrata</taxon>
        <taxon>Euteleostomi</taxon>
        <taxon>Actinopterygii</taxon>
        <taxon>Neopterygii</taxon>
        <taxon>Teleostei</taxon>
        <taxon>Ostariophysi</taxon>
        <taxon>Cypriniformes</taxon>
        <taxon>Danionidae</taxon>
        <taxon>Danioninae</taxon>
        <taxon>Danionella</taxon>
    </lineage>
</organism>
<dbReference type="InterPro" id="IPR052631">
    <property type="entry name" value="Paired_homeobox_Bicoid"/>
</dbReference>
<accession>A0A553NLC8</accession>
<dbReference type="PANTHER" id="PTHR46255:SF2">
    <property type="entry name" value="SHORT STATURE HOMEOBOX PROTEIN"/>
    <property type="match status" value="1"/>
</dbReference>
<dbReference type="CDD" id="cd00086">
    <property type="entry name" value="homeodomain"/>
    <property type="match status" value="1"/>
</dbReference>
<dbReference type="Pfam" id="PF00046">
    <property type="entry name" value="Homeodomain"/>
    <property type="match status" value="1"/>
</dbReference>
<keyword evidence="5 6" id="KW-0539">Nucleus</keyword>
<dbReference type="InterPro" id="IPR001356">
    <property type="entry name" value="HD"/>
</dbReference>
<dbReference type="GO" id="GO:0005634">
    <property type="term" value="C:nucleus"/>
    <property type="evidence" value="ECO:0007669"/>
    <property type="project" value="UniProtKB-SubCell"/>
</dbReference>
<dbReference type="OrthoDB" id="6159439at2759"/>
<dbReference type="InterPro" id="IPR017970">
    <property type="entry name" value="Homeobox_CS"/>
</dbReference>
<dbReference type="PANTHER" id="PTHR46255">
    <property type="entry name" value="SHORT STATURE HOMEOBOX"/>
    <property type="match status" value="1"/>
</dbReference>
<dbReference type="PROSITE" id="PS50071">
    <property type="entry name" value="HOMEOBOX_2"/>
    <property type="match status" value="1"/>
</dbReference>
<feature type="compositionally biased region" description="Basic and acidic residues" evidence="8">
    <location>
        <begin position="12"/>
        <end position="22"/>
    </location>
</feature>
<dbReference type="Proteomes" id="UP000316079">
    <property type="component" value="Unassembled WGS sequence"/>
</dbReference>
<feature type="domain" description="Homeobox" evidence="9">
    <location>
        <begin position="106"/>
        <end position="166"/>
    </location>
</feature>
<dbReference type="PROSITE" id="PS00027">
    <property type="entry name" value="HOMEOBOX_1"/>
    <property type="match status" value="1"/>
</dbReference>
<dbReference type="SUPFAM" id="SSF46689">
    <property type="entry name" value="Homeodomain-like"/>
    <property type="match status" value="1"/>
</dbReference>
<keyword evidence="11" id="KW-1185">Reference proteome</keyword>
<evidence type="ECO:0000256" key="6">
    <source>
        <dbReference type="PROSITE-ProRule" id="PRU00108"/>
    </source>
</evidence>
<evidence type="ECO:0000256" key="5">
    <source>
        <dbReference type="ARBA" id="ARBA00023242"/>
    </source>
</evidence>
<evidence type="ECO:0000256" key="1">
    <source>
        <dbReference type="ARBA" id="ARBA00004123"/>
    </source>
</evidence>
<comment type="subcellular location">
    <subcellularLocation>
        <location evidence="1 6 7">Nucleus</location>
    </subcellularLocation>
</comment>
<evidence type="ECO:0000256" key="8">
    <source>
        <dbReference type="SAM" id="MobiDB-lite"/>
    </source>
</evidence>
<keyword evidence="3 6" id="KW-0238">DNA-binding</keyword>
<evidence type="ECO:0000256" key="2">
    <source>
        <dbReference type="ARBA" id="ARBA00022473"/>
    </source>
</evidence>
<sequence length="453" mass="50845">MEELTAFVSKSFDQKTKESSKESITYREVLESGLARARELGNSESSLQEITESNNHCPVHLFKEHVELEKEKLKEFSVTRAADGIYECKDKKEDVKSEDEDAQSKLKQRRSRTNFTLEQLNELERLFDETHYPDAFMREELSQRLGLSEARVQVWFQNRRAKCRKQENQMHKGVILGTASHLDACRVAPYVNMGALRMPFQQVQAQLQLEGVGTHSHPHLHPHLAAHAPYLMFPPPPFGLPIASLADSASAAAAVAGLLGGHWLSPFQAQITGPGPYKNVWIKLAILTSFDVYECSEKMADERPNKIPNSAALSTKSQPQRRQEHLSCMALGTSLDDVDKAQQIPLVSNVDRLKIGVLRLERNGQDMCLNTTQVPEEHVSVQALISYSEQGGHPGLRWGLETQSEMKNEENRGWKGGGGGEYTMRGRSKLTTGFKAGDGCRSDSLWFIRNRCT</sequence>
<gene>
    <name evidence="10" type="ORF">DNTS_006068</name>
</gene>
<dbReference type="InterPro" id="IPR009057">
    <property type="entry name" value="Homeodomain-like_sf"/>
</dbReference>
<dbReference type="EMBL" id="SRMA01026859">
    <property type="protein sequence ID" value="TRY66229.1"/>
    <property type="molecule type" value="Genomic_DNA"/>
</dbReference>
<dbReference type="FunFam" id="1.10.10.60:FF:000057">
    <property type="entry name" value="Short stature homeobox 2"/>
    <property type="match status" value="1"/>
</dbReference>
<feature type="region of interest" description="Disordered" evidence="8">
    <location>
        <begin position="91"/>
        <end position="110"/>
    </location>
</feature>
<dbReference type="Gene3D" id="1.10.10.60">
    <property type="entry name" value="Homeodomain-like"/>
    <property type="match status" value="1"/>
</dbReference>
<reference evidence="10 11" key="1">
    <citation type="journal article" date="2019" name="Sci. Data">
        <title>Hybrid genome assembly and annotation of Danionella translucida.</title>
        <authorList>
            <person name="Kadobianskyi M."/>
            <person name="Schulze L."/>
            <person name="Schuelke M."/>
            <person name="Judkewitz B."/>
        </authorList>
    </citation>
    <scope>NUCLEOTIDE SEQUENCE [LARGE SCALE GENOMIC DNA]</scope>
    <source>
        <strain evidence="10 11">Bolton</strain>
    </source>
</reference>
<name>A0A553NLC8_9TELE</name>
<evidence type="ECO:0000259" key="9">
    <source>
        <dbReference type="PROSITE" id="PS50071"/>
    </source>
</evidence>